<keyword evidence="2" id="KW-0812">Transmembrane</keyword>
<dbReference type="Pfam" id="PF13229">
    <property type="entry name" value="Beta_helix"/>
    <property type="match status" value="1"/>
</dbReference>
<name>A0A1X9LNK9_9MICO</name>
<evidence type="ECO:0000256" key="2">
    <source>
        <dbReference type="SAM" id="Phobius"/>
    </source>
</evidence>
<gene>
    <name evidence="3" type="ORF">B5808_16865</name>
</gene>
<feature type="region of interest" description="Disordered" evidence="1">
    <location>
        <begin position="1"/>
        <end position="55"/>
    </location>
</feature>
<dbReference type="InterPro" id="IPR011050">
    <property type="entry name" value="Pectin_lyase_fold/virulence"/>
</dbReference>
<evidence type="ECO:0000313" key="3">
    <source>
        <dbReference type="EMBL" id="ARJ06707.1"/>
    </source>
</evidence>
<reference evidence="3 4" key="1">
    <citation type="submission" date="2017-04" db="EMBL/GenBank/DDBJ databases">
        <authorList>
            <person name="Afonso C.L."/>
            <person name="Miller P.J."/>
            <person name="Scott M.A."/>
            <person name="Spackman E."/>
            <person name="Goraichik I."/>
            <person name="Dimitrov K.M."/>
            <person name="Suarez D.L."/>
            <person name="Swayne D.E."/>
        </authorList>
    </citation>
    <scope>NUCLEOTIDE SEQUENCE [LARGE SCALE GENOMIC DNA]</scope>
    <source>
        <strain evidence="4">XA(T)</strain>
    </source>
</reference>
<dbReference type="AlphaFoldDB" id="A0A1X9LNK9"/>
<feature type="transmembrane region" description="Helical" evidence="2">
    <location>
        <begin position="601"/>
        <end position="620"/>
    </location>
</feature>
<keyword evidence="4" id="KW-1185">Reference proteome</keyword>
<dbReference type="Proteomes" id="UP000192775">
    <property type="component" value="Chromosome"/>
</dbReference>
<accession>A0A1X9LNK9</accession>
<feature type="region of interest" description="Disordered" evidence="1">
    <location>
        <begin position="743"/>
        <end position="772"/>
    </location>
</feature>
<dbReference type="RefSeq" id="WP_085020845.1">
    <property type="nucleotide sequence ID" value="NZ_BMHD01000001.1"/>
</dbReference>
<keyword evidence="2" id="KW-0472">Membrane</keyword>
<protein>
    <submittedName>
        <fullName evidence="3">Uncharacterized protein</fullName>
    </submittedName>
</protein>
<feature type="region of interest" description="Disordered" evidence="1">
    <location>
        <begin position="153"/>
        <end position="194"/>
    </location>
</feature>
<dbReference type="InterPro" id="IPR006626">
    <property type="entry name" value="PbH1"/>
</dbReference>
<organism evidence="3 4">
    <name type="scientific">Cnuibacter physcomitrellae</name>
    <dbReference type="NCBI Taxonomy" id="1619308"/>
    <lineage>
        <taxon>Bacteria</taxon>
        <taxon>Bacillati</taxon>
        <taxon>Actinomycetota</taxon>
        <taxon>Actinomycetes</taxon>
        <taxon>Micrococcales</taxon>
        <taxon>Microbacteriaceae</taxon>
        <taxon>Cnuibacter</taxon>
    </lineage>
</organism>
<dbReference type="EMBL" id="CP020715">
    <property type="protein sequence ID" value="ARJ06707.1"/>
    <property type="molecule type" value="Genomic_DNA"/>
</dbReference>
<evidence type="ECO:0000256" key="1">
    <source>
        <dbReference type="SAM" id="MobiDB-lite"/>
    </source>
</evidence>
<feature type="compositionally biased region" description="Low complexity" evidence="1">
    <location>
        <begin position="16"/>
        <end position="55"/>
    </location>
</feature>
<dbReference type="SUPFAM" id="SSF51126">
    <property type="entry name" value="Pectin lyase-like"/>
    <property type="match status" value="1"/>
</dbReference>
<dbReference type="Gene3D" id="2.160.20.10">
    <property type="entry name" value="Single-stranded right-handed beta-helix, Pectin lyase-like"/>
    <property type="match status" value="1"/>
</dbReference>
<dbReference type="KEGG" id="cphy:B5808_16865"/>
<keyword evidence="2" id="KW-1133">Transmembrane helix</keyword>
<feature type="compositionally biased region" description="Basic and acidic residues" evidence="1">
    <location>
        <begin position="749"/>
        <end position="759"/>
    </location>
</feature>
<dbReference type="InterPro" id="IPR039448">
    <property type="entry name" value="Beta_helix"/>
</dbReference>
<dbReference type="STRING" id="1619308.B5808_16865"/>
<feature type="compositionally biased region" description="Pro residues" evidence="1">
    <location>
        <begin position="762"/>
        <end position="772"/>
    </location>
</feature>
<feature type="compositionally biased region" description="Low complexity" evidence="1">
    <location>
        <begin position="157"/>
        <end position="192"/>
    </location>
</feature>
<sequence>MSDPRSPEPAPDEEAAAAGGEAPGAVVADGADAADAASGASAADAASGAASEADAASGASDADAASEAADAASGAADAASGADGDRAALTAAERGDTLSPARRLVVRAAVIAAIAGGVAASVLLARGVLEEVPHLVLELTPWSSSGPAVALGPTPDASAVPSAGTATGAGSGASASPTVPGGTPTPTSTFSPYPYDEEWQRLADTAARDDAAWPVLARSGEVRDLAAGQFVALAPRDTPYSLDDLIAQGAAQRIDDRTVLVTQLVFVRPGASLVIDSPGTTIRLASHAGAAPARIVAWGASLTLSGTQDAPLTIVGWDDSLDEPDVDASDSRVYIRVESGSLTASDVAFSDLGYWGGPTGGLAVTGTPSTLSSGSLTRVTTDGLHIGLYADDTTALTVTDSRFASSAEQGVLLGTRATGTSLDGVTVTGSGADGILVRQGVDDLSIAGGEVSGSGRWGLFADGTPRADGPNPNGYGVANSTGLSIDGTSFHDDAFGAISIEGTSRVVVTGTDVDERGIGIRLTDSQGAVDENAVRVADGRGIVFSGALTSTRASGNTLSGSGPAAVSVEGGAADVDQLDNSTGDWSVKWEILIWIEQHPLALLWALVLVIPVLGVAFIAVRMRRQRRIRELVESTTIALARAEKEQYEAALRGEPELVGSADPLLAQHGLAEEISPLLAEALAESERLDADAELVVEPVTAAAAPIGAAARAGDEASPAAAPTGTTWLVGGPITGTSGRWALAAAAPGAERRPGSRDSEAPPVRPAVSAPPPRLRAAAAANGAARHETTSAVESAVVSSGRFTSVEELAAAAVLDGGKPIDSVARTLRVPTATVAGWVARARRLRGLL</sequence>
<evidence type="ECO:0000313" key="4">
    <source>
        <dbReference type="Proteomes" id="UP000192775"/>
    </source>
</evidence>
<dbReference type="SMART" id="SM00710">
    <property type="entry name" value="PbH1"/>
    <property type="match status" value="6"/>
</dbReference>
<dbReference type="InterPro" id="IPR012334">
    <property type="entry name" value="Pectin_lyas_fold"/>
</dbReference>
<proteinExistence type="predicted"/>